<dbReference type="Pfam" id="PF26172">
    <property type="entry name" value="RESC8"/>
    <property type="match status" value="1"/>
</dbReference>
<dbReference type="VEuPathDB" id="PiroplasmaDB:BBBOND_0107230"/>
<reference evidence="3" key="1">
    <citation type="journal article" date="2014" name="Nucleic Acids Res.">
        <title>The evolutionary dynamics of variant antigen genes in Babesia reveal a history of genomic innovation underlying host-parasite interaction.</title>
        <authorList>
            <person name="Jackson A.P."/>
            <person name="Otto T.D."/>
            <person name="Darby A."/>
            <person name="Ramaprasad A."/>
            <person name="Xia D."/>
            <person name="Echaide I.E."/>
            <person name="Farber M."/>
            <person name="Gahlot S."/>
            <person name="Gamble J."/>
            <person name="Gupta D."/>
            <person name="Gupta Y."/>
            <person name="Jackson L."/>
            <person name="Malandrin L."/>
            <person name="Malas T.B."/>
            <person name="Moussa E."/>
            <person name="Nair M."/>
            <person name="Reid A.J."/>
            <person name="Sanders M."/>
            <person name="Sharma J."/>
            <person name="Tracey A."/>
            <person name="Quail M.A."/>
            <person name="Weir W."/>
            <person name="Wastling J.M."/>
            <person name="Hall N."/>
            <person name="Willadsen P."/>
            <person name="Lingelbach K."/>
            <person name="Shiels B."/>
            <person name="Tait A."/>
            <person name="Berriman M."/>
            <person name="Allred D.R."/>
            <person name="Pain A."/>
        </authorList>
    </citation>
    <scope>NUCLEOTIDE SEQUENCE [LARGE SCALE GENOMIC DNA]</scope>
    <source>
        <strain evidence="3">Bond</strain>
    </source>
</reference>
<accession>A0A061D663</accession>
<dbReference type="Proteomes" id="UP000033188">
    <property type="component" value="Chromosome 1"/>
</dbReference>
<dbReference type="GeneID" id="24562955"/>
<dbReference type="GO" id="GO:0005759">
    <property type="term" value="C:mitochondrial matrix"/>
    <property type="evidence" value="ECO:0007669"/>
    <property type="project" value="TreeGrafter"/>
</dbReference>
<dbReference type="PANTHER" id="PTHR21228:SF40">
    <property type="entry name" value="LD45607P"/>
    <property type="match status" value="1"/>
</dbReference>
<keyword evidence="3" id="KW-1185">Reference proteome</keyword>
<dbReference type="EMBL" id="LK391707">
    <property type="protein sequence ID" value="CDR94414.1"/>
    <property type="molecule type" value="Genomic_DNA"/>
</dbReference>
<dbReference type="InterPro" id="IPR058977">
    <property type="entry name" value="RESC8_HEAT"/>
</dbReference>
<dbReference type="InterPro" id="IPR050870">
    <property type="entry name" value="FAST_kinase"/>
</dbReference>
<organism evidence="2 3">
    <name type="scientific">Babesia bigemina</name>
    <dbReference type="NCBI Taxonomy" id="5866"/>
    <lineage>
        <taxon>Eukaryota</taxon>
        <taxon>Sar</taxon>
        <taxon>Alveolata</taxon>
        <taxon>Apicomplexa</taxon>
        <taxon>Aconoidasida</taxon>
        <taxon>Piroplasmida</taxon>
        <taxon>Babesiidae</taxon>
        <taxon>Babesia</taxon>
    </lineage>
</organism>
<dbReference type="OMA" id="HERRPQD"/>
<sequence length="677" mass="75968">MSTVGRPIAAALTDAAKLVTRIKNAAKYGETDVDVWRKYSREVLDSAQTFDLAQVVNLLSSFSYMRYRHAGVLDALAARVCESSFKLKGTDIARVMRAYSVLEHRNEFMFRLMLPELSKRMDLFSLADLTSIFYSYANLGYYNRHFVACVESAVLNNIHNVSCKELCHALSALGKLHVRLPRLETVLGCHFCTRVDLCTYTELALITNALGRLDFCGHPHLFSVVETEVYRKSKNLPPHSFALMANAISRREDSSKALDFMSKQMPDRLREFDVHSLCLLSAAFSRRGAVRRELFDRMAARVGRISLALYPRAIASLSFSYGRAGHLHEPLMCFAGRHLERFVAHYSCNEVAMILRAHNMLTVRNEQLLLHLAKFICDNCPEIVPVRMADPLVRKRVAFAMGYDDESHEDEADVKAQSGSDFLAELFADTEDDDEDTNSSTSAPEGDSEITHINHLEVVVSDPFGTHRGGKHFLERGLMHSLLWIAQSFAVHGIWNEGDVKGAMQRIASEVATRVQELTPLTTVHFLYAYARLNYRLDTFLDVLLRELRNPRVNVIFEQDQLRTAFHALTAYGVDPASAGVYRLPSIEVKRLMEIHGNDVERVVRDILTTDYETTEGVKESIDLEIDVPFADSAAKAAIDGEPAITYVHIPACVGAALAAGRSPGSFAERVKYNFTI</sequence>
<dbReference type="OrthoDB" id="62798at2759"/>
<evidence type="ECO:0000313" key="2">
    <source>
        <dbReference type="EMBL" id="CDR94414.1"/>
    </source>
</evidence>
<name>A0A061D663_BABBI</name>
<dbReference type="KEGG" id="bbig:BBBOND_0107230"/>
<protein>
    <recommendedName>
        <fullName evidence="1">RNA-editing substrate-binding complex 8 protein HEAT repeats domain-containing protein</fullName>
    </recommendedName>
</protein>
<dbReference type="AlphaFoldDB" id="A0A061D663"/>
<dbReference type="GO" id="GO:0000963">
    <property type="term" value="P:mitochondrial RNA processing"/>
    <property type="evidence" value="ECO:0007669"/>
    <property type="project" value="TreeGrafter"/>
</dbReference>
<dbReference type="GO" id="GO:0044528">
    <property type="term" value="P:regulation of mitochondrial mRNA stability"/>
    <property type="evidence" value="ECO:0007669"/>
    <property type="project" value="TreeGrafter"/>
</dbReference>
<evidence type="ECO:0000313" key="3">
    <source>
        <dbReference type="Proteomes" id="UP000033188"/>
    </source>
</evidence>
<dbReference type="PANTHER" id="PTHR21228">
    <property type="entry name" value="FAST LEU-RICH DOMAIN-CONTAINING"/>
    <property type="match status" value="1"/>
</dbReference>
<dbReference type="GO" id="GO:0035770">
    <property type="term" value="C:ribonucleoprotein granule"/>
    <property type="evidence" value="ECO:0007669"/>
    <property type="project" value="TreeGrafter"/>
</dbReference>
<gene>
    <name evidence="2" type="ORF">BBBOND_0107230</name>
</gene>
<dbReference type="GO" id="GO:0003723">
    <property type="term" value="F:RNA binding"/>
    <property type="evidence" value="ECO:0007669"/>
    <property type="project" value="TreeGrafter"/>
</dbReference>
<feature type="domain" description="RNA-editing substrate-binding complex 8 protein HEAT repeats" evidence="1">
    <location>
        <begin position="42"/>
        <end position="257"/>
    </location>
</feature>
<dbReference type="STRING" id="5866.A0A061D663"/>
<evidence type="ECO:0000259" key="1">
    <source>
        <dbReference type="Pfam" id="PF26172"/>
    </source>
</evidence>
<proteinExistence type="predicted"/>
<dbReference type="RefSeq" id="XP_012766600.1">
    <property type="nucleotide sequence ID" value="XM_012911146.1"/>
</dbReference>